<keyword evidence="1 5" id="KW-0489">Methyltransferase</keyword>
<dbReference type="EMBL" id="JBHUJD010000028">
    <property type="protein sequence ID" value="MFD2312070.1"/>
    <property type="molecule type" value="Genomic_DNA"/>
</dbReference>
<dbReference type="InterPro" id="IPR007848">
    <property type="entry name" value="Small_mtfrase_dom"/>
</dbReference>
<proteinExistence type="predicted"/>
<evidence type="ECO:0000256" key="2">
    <source>
        <dbReference type="ARBA" id="ARBA00022679"/>
    </source>
</evidence>
<keyword evidence="3" id="KW-0949">S-adenosyl-L-methionine</keyword>
<dbReference type="InterPro" id="IPR029063">
    <property type="entry name" value="SAM-dependent_MTases_sf"/>
</dbReference>
<sequence length="340" mass="37094">MTALLQQLLEEDPGNTLWIADENSKALLVPGFAFAGDLLTNRWDMAQLARDKVAHTHFGDFDFSELGKRYRRIVFPVSKEKAVVHHAINRAPEILEENGELILCGPKNSGIKTYAGKTAEYFDCAKTLRKSGQDYLSINPLPATGARGPSLDDSDYEELRPLDALGGLYSKPGLFGWNKIDTGSELLARQFRDHLPESGARVVDLGCGYGYLGSQLAALGNYRLIATDNNAAALAACARNFAELEIPGEVTPSDAGDRLESDSAERVICNPPFHQGFQVEGDLTDRFLNNAAKILKPGGRALFVVNEFIPLARKAQAYFSEVEPIAGDKGFRVYCLGGPL</sequence>
<accession>A0ABW5EJ58</accession>
<dbReference type="CDD" id="cd02440">
    <property type="entry name" value="AdoMet_MTases"/>
    <property type="match status" value="1"/>
</dbReference>
<comment type="caution">
    <text evidence="5">The sequence shown here is derived from an EMBL/GenBank/DDBJ whole genome shotgun (WGS) entry which is preliminary data.</text>
</comment>
<keyword evidence="6" id="KW-1185">Reference proteome</keyword>
<organism evidence="5 6">
    <name type="scientific">Microbulbifer halophilus</name>
    <dbReference type="NCBI Taxonomy" id="453963"/>
    <lineage>
        <taxon>Bacteria</taxon>
        <taxon>Pseudomonadati</taxon>
        <taxon>Pseudomonadota</taxon>
        <taxon>Gammaproteobacteria</taxon>
        <taxon>Cellvibrionales</taxon>
        <taxon>Microbulbiferaceae</taxon>
        <taxon>Microbulbifer</taxon>
    </lineage>
</organism>
<evidence type="ECO:0000256" key="3">
    <source>
        <dbReference type="ARBA" id="ARBA00022691"/>
    </source>
</evidence>
<protein>
    <submittedName>
        <fullName evidence="5">Methyltransferase</fullName>
    </submittedName>
</protein>
<dbReference type="Proteomes" id="UP001597425">
    <property type="component" value="Unassembled WGS sequence"/>
</dbReference>
<gene>
    <name evidence="5" type="ORF">ACFSKX_16710</name>
</gene>
<evidence type="ECO:0000313" key="5">
    <source>
        <dbReference type="EMBL" id="MFD2312070.1"/>
    </source>
</evidence>
<dbReference type="GO" id="GO:0008168">
    <property type="term" value="F:methyltransferase activity"/>
    <property type="evidence" value="ECO:0007669"/>
    <property type="project" value="UniProtKB-KW"/>
</dbReference>
<name>A0ABW5EJ58_9GAMM</name>
<dbReference type="Pfam" id="PF05175">
    <property type="entry name" value="MTS"/>
    <property type="match status" value="1"/>
</dbReference>
<dbReference type="RefSeq" id="WP_265722936.1">
    <property type="nucleotide sequence ID" value="NZ_JAPIVK010000032.1"/>
</dbReference>
<evidence type="ECO:0000313" key="6">
    <source>
        <dbReference type="Proteomes" id="UP001597425"/>
    </source>
</evidence>
<dbReference type="PANTHER" id="PTHR47816">
    <property type="entry name" value="RIBOSOMAL RNA SMALL SUBUNIT METHYLTRANSFERASE C"/>
    <property type="match status" value="1"/>
</dbReference>
<evidence type="ECO:0000256" key="1">
    <source>
        <dbReference type="ARBA" id="ARBA00022603"/>
    </source>
</evidence>
<dbReference type="GO" id="GO:0032259">
    <property type="term" value="P:methylation"/>
    <property type="evidence" value="ECO:0007669"/>
    <property type="project" value="UniProtKB-KW"/>
</dbReference>
<feature type="domain" description="Methyltransferase small" evidence="4">
    <location>
        <begin position="168"/>
        <end position="334"/>
    </location>
</feature>
<dbReference type="PANTHER" id="PTHR47816:SF4">
    <property type="entry name" value="RIBOSOMAL RNA SMALL SUBUNIT METHYLTRANSFERASE C"/>
    <property type="match status" value="1"/>
</dbReference>
<reference evidence="6" key="1">
    <citation type="journal article" date="2019" name="Int. J. Syst. Evol. Microbiol.">
        <title>The Global Catalogue of Microorganisms (GCM) 10K type strain sequencing project: providing services to taxonomists for standard genome sequencing and annotation.</title>
        <authorList>
            <consortium name="The Broad Institute Genomics Platform"/>
            <consortium name="The Broad Institute Genome Sequencing Center for Infectious Disease"/>
            <person name="Wu L."/>
            <person name="Ma J."/>
        </authorList>
    </citation>
    <scope>NUCLEOTIDE SEQUENCE [LARGE SCALE GENOMIC DNA]</scope>
    <source>
        <strain evidence="6">KCTC 12848</strain>
    </source>
</reference>
<dbReference type="Gene3D" id="3.40.50.150">
    <property type="entry name" value="Vaccinia Virus protein VP39"/>
    <property type="match status" value="2"/>
</dbReference>
<dbReference type="InterPro" id="IPR046977">
    <property type="entry name" value="RsmC/RlmG"/>
</dbReference>
<evidence type="ECO:0000259" key="4">
    <source>
        <dbReference type="Pfam" id="PF05175"/>
    </source>
</evidence>
<keyword evidence="2" id="KW-0808">Transferase</keyword>
<dbReference type="SUPFAM" id="SSF53335">
    <property type="entry name" value="S-adenosyl-L-methionine-dependent methyltransferases"/>
    <property type="match status" value="1"/>
</dbReference>